<accession>A0A1M7IPR1</accession>
<dbReference type="AlphaFoldDB" id="A0A1M7IPR1"/>
<keyword evidence="1" id="KW-0472">Membrane</keyword>
<protein>
    <recommendedName>
        <fullName evidence="4">DUF748 domain-containing protein</fullName>
    </recommendedName>
</protein>
<dbReference type="OrthoDB" id="610933at2"/>
<dbReference type="EMBL" id="FRCY01000001">
    <property type="protein sequence ID" value="SHM42603.1"/>
    <property type="molecule type" value="Genomic_DNA"/>
</dbReference>
<keyword evidence="3" id="KW-1185">Reference proteome</keyword>
<dbReference type="RefSeq" id="WP_073090989.1">
    <property type="nucleotide sequence ID" value="NZ_FRCY01000001.1"/>
</dbReference>
<proteinExistence type="predicted"/>
<reference evidence="2 3" key="1">
    <citation type="submission" date="2016-11" db="EMBL/GenBank/DDBJ databases">
        <authorList>
            <person name="Jaros S."/>
            <person name="Januszkiewicz K."/>
            <person name="Wedrychowicz H."/>
        </authorList>
    </citation>
    <scope>NUCLEOTIDE SEQUENCE [LARGE SCALE GENOMIC DNA]</scope>
    <source>
        <strain evidence="2 3">CGMCC 1.6102</strain>
    </source>
</reference>
<evidence type="ECO:0000313" key="3">
    <source>
        <dbReference type="Proteomes" id="UP000184513"/>
    </source>
</evidence>
<dbReference type="Proteomes" id="UP000184513">
    <property type="component" value="Unassembled WGS sequence"/>
</dbReference>
<name>A0A1M7IPR1_9BACT</name>
<evidence type="ECO:0000313" key="2">
    <source>
        <dbReference type="EMBL" id="SHM42603.1"/>
    </source>
</evidence>
<dbReference type="STRING" id="388280.SAMN04488057_101415"/>
<evidence type="ECO:0000256" key="1">
    <source>
        <dbReference type="SAM" id="Phobius"/>
    </source>
</evidence>
<gene>
    <name evidence="2" type="ORF">SAMN04488057_101415</name>
</gene>
<sequence length="549" mass="63250">MKKYTIIILIVLGLIFAIFQFLPLLVNFYLNNNAERIVSNMITRTNDFAGHEVHFGNIQLDYDYRGTFLKMESVEIRPGEQLSDEEKIKFHLSFDEASLTGFQWVDFLFFNSIKLDSAYIEQVLLETVTPDLEEINTEELGGGSDSGKDYQNIGLNHLRVNQVSFENRDSATDSVRLSIKDLFVFADGFNLSKEDRQSRDALFSVDNIEGYMDEARLHINDYRNIIRAKDFSFNTTDRKLMIQQVAFNNKLEKYAYVNQFDKETNWMELSDGRLQVDGMDFQEYFRNGKIMVDSMQLAQIQLHVFRDKRKQEDTSRRPKMIHEILNELPRQVQLRHIAIEDAYIAYEERPDTQAPTSGKIFFDQVNGNISGFSNMKSGNDTLKVSAKGRLMGKGLIDMQADYLTNDESGQFFIRGSIGGMVLAPLNDLIMPATRVALKSGRLNELFFNISANDLEGTGDVIVRYEDLEIEILDKNYQRDQNIFRKLGAFLANKVVIPSQNPSKSGTLSEGDVYFKRAKHKFIFHYWWNLVLSGLKSTITGQTEEEMRDQ</sequence>
<evidence type="ECO:0008006" key="4">
    <source>
        <dbReference type="Google" id="ProtNLM"/>
    </source>
</evidence>
<feature type="transmembrane region" description="Helical" evidence="1">
    <location>
        <begin position="7"/>
        <end position="30"/>
    </location>
</feature>
<keyword evidence="1" id="KW-0812">Transmembrane</keyword>
<keyword evidence="1" id="KW-1133">Transmembrane helix</keyword>
<organism evidence="2 3">
    <name type="scientific">Cyclobacterium lianum</name>
    <dbReference type="NCBI Taxonomy" id="388280"/>
    <lineage>
        <taxon>Bacteria</taxon>
        <taxon>Pseudomonadati</taxon>
        <taxon>Bacteroidota</taxon>
        <taxon>Cytophagia</taxon>
        <taxon>Cytophagales</taxon>
        <taxon>Cyclobacteriaceae</taxon>
        <taxon>Cyclobacterium</taxon>
    </lineage>
</organism>